<dbReference type="PANTHER" id="PTHR46296">
    <property type="entry name" value="BNAA05G37250D PROTEIN"/>
    <property type="match status" value="1"/>
</dbReference>
<dbReference type="AlphaFoldDB" id="A0A0M0LQX1"/>
<evidence type="ECO:0000259" key="2">
    <source>
        <dbReference type="PROSITE" id="PS50004"/>
    </source>
</evidence>
<sequence>MSLSFEHAYVVDGSWRGSSVGALPGEEGLWSELVFANGTRLRFDAGVALQLPLSEWLAAAGISLDAPNPSTRTGPSGVLPNRRSTGASLRVDISYTNLDPYSRRAIIGNRSVHAEVRLSSIVAVDVEVGRQNAVWVGSAALPGGTPSEFDIVDRHRRGVVFKFHVTGQVYAFDFFVLLKVLLSAVVVAGSANLVADVVAFYCLPNGSSTVLRNKRQELVSKRGEFAELGMKAALTALIYRDLDPDNNGAIEPVDICKAFAHAEKSDGTPWVPWEKAHAIAHTVLRDADTDVDAAQGAYGLSFSELATCLHGQSIDFDAFLKNLDQEITKGSRKEADMEKCRRAFEEERAKLPPVLKAVRARGRRPELPPPIQLESTSAAEKHLRLEGRGELRIHLLYADGLKPADTNGSADPYVSAVLGKQRVQSTIKERTLYPVWDETLGPWKVKRLGKLLSQQLELVITDKDMGVLDSDDAMGEVSVSLQALADYERINFSEDVFPQGKIVFSVTWVNAEKKEEVQGKSTSATSATRVATDSALIHTSDSHVQSRVATDAALSELRQARLERERLEEGGAEALREVVLDESDGPPSSPDVPAKKKKKKIKQGPPGAAGDVELEAGRGVEVIPST</sequence>
<name>A0A0M0LQX1_9EUKA</name>
<dbReference type="Pfam" id="PF00168">
    <property type="entry name" value="C2"/>
    <property type="match status" value="1"/>
</dbReference>
<dbReference type="InterPro" id="IPR035892">
    <property type="entry name" value="C2_domain_sf"/>
</dbReference>
<proteinExistence type="predicted"/>
<feature type="region of interest" description="Disordered" evidence="1">
    <location>
        <begin position="576"/>
        <end position="626"/>
    </location>
</feature>
<dbReference type="SMART" id="SM00239">
    <property type="entry name" value="C2"/>
    <property type="match status" value="1"/>
</dbReference>
<dbReference type="EMBL" id="JWZX01000361">
    <property type="protein sequence ID" value="KOO53138.1"/>
    <property type="molecule type" value="Genomic_DNA"/>
</dbReference>
<dbReference type="CDD" id="cd00030">
    <property type="entry name" value="C2"/>
    <property type="match status" value="1"/>
</dbReference>
<evidence type="ECO:0000256" key="1">
    <source>
        <dbReference type="SAM" id="MobiDB-lite"/>
    </source>
</evidence>
<dbReference type="InterPro" id="IPR018247">
    <property type="entry name" value="EF_Hand_1_Ca_BS"/>
</dbReference>
<dbReference type="Gene3D" id="2.60.40.150">
    <property type="entry name" value="C2 domain"/>
    <property type="match status" value="1"/>
</dbReference>
<feature type="domain" description="C2" evidence="2">
    <location>
        <begin position="369"/>
        <end position="494"/>
    </location>
</feature>
<dbReference type="InterPro" id="IPR044511">
    <property type="entry name" value="At1g03370/At5g50170-like"/>
</dbReference>
<evidence type="ECO:0000313" key="3">
    <source>
        <dbReference type="EMBL" id="KOO53138.1"/>
    </source>
</evidence>
<gene>
    <name evidence="3" type="ORF">Ctob_013954</name>
</gene>
<evidence type="ECO:0000313" key="4">
    <source>
        <dbReference type="Proteomes" id="UP000037460"/>
    </source>
</evidence>
<dbReference type="PROSITE" id="PS50004">
    <property type="entry name" value="C2"/>
    <property type="match status" value="1"/>
</dbReference>
<comment type="caution">
    <text evidence="3">The sequence shown here is derived from an EMBL/GenBank/DDBJ whole genome shotgun (WGS) entry which is preliminary data.</text>
</comment>
<reference evidence="4" key="1">
    <citation type="journal article" date="2015" name="PLoS Genet.">
        <title>Genome Sequence and Transcriptome Analyses of Chrysochromulina tobin: Metabolic Tools for Enhanced Algal Fitness in the Prominent Order Prymnesiales (Haptophyceae).</title>
        <authorList>
            <person name="Hovde B.T."/>
            <person name="Deodato C.R."/>
            <person name="Hunsperger H.M."/>
            <person name="Ryken S.A."/>
            <person name="Yost W."/>
            <person name="Jha R.K."/>
            <person name="Patterson J."/>
            <person name="Monnat R.J. Jr."/>
            <person name="Barlow S.B."/>
            <person name="Starkenburg S.R."/>
            <person name="Cattolico R.A."/>
        </authorList>
    </citation>
    <scope>NUCLEOTIDE SEQUENCE</scope>
    <source>
        <strain evidence="4">CCMP291</strain>
    </source>
</reference>
<dbReference type="InterPro" id="IPR000008">
    <property type="entry name" value="C2_dom"/>
</dbReference>
<dbReference type="SUPFAM" id="SSF49562">
    <property type="entry name" value="C2 domain (Calcium/lipid-binding domain, CaLB)"/>
    <property type="match status" value="1"/>
</dbReference>
<dbReference type="PROSITE" id="PS00018">
    <property type="entry name" value="EF_HAND_1"/>
    <property type="match status" value="1"/>
</dbReference>
<dbReference type="Proteomes" id="UP000037460">
    <property type="component" value="Unassembled WGS sequence"/>
</dbReference>
<dbReference type="PANTHER" id="PTHR46296:SF8">
    <property type="entry name" value="OS06G0297800 PROTEIN"/>
    <property type="match status" value="1"/>
</dbReference>
<accession>A0A0M0LQX1</accession>
<dbReference type="OrthoDB" id="270970at2759"/>
<protein>
    <recommendedName>
        <fullName evidence="2">C2 domain-containing protein</fullName>
    </recommendedName>
</protein>
<keyword evidence="4" id="KW-1185">Reference proteome</keyword>
<organism evidence="3 4">
    <name type="scientific">Chrysochromulina tobinii</name>
    <dbReference type="NCBI Taxonomy" id="1460289"/>
    <lineage>
        <taxon>Eukaryota</taxon>
        <taxon>Haptista</taxon>
        <taxon>Haptophyta</taxon>
        <taxon>Prymnesiophyceae</taxon>
        <taxon>Prymnesiales</taxon>
        <taxon>Chrysochromulinaceae</taxon>
        <taxon>Chrysochromulina</taxon>
    </lineage>
</organism>